<name>A0ABY6LI86_9ARAC</name>
<organism evidence="4 5">
    <name type="scientific">Cordylochernes scorpioides</name>
    <dbReference type="NCBI Taxonomy" id="51811"/>
    <lineage>
        <taxon>Eukaryota</taxon>
        <taxon>Metazoa</taxon>
        <taxon>Ecdysozoa</taxon>
        <taxon>Arthropoda</taxon>
        <taxon>Chelicerata</taxon>
        <taxon>Arachnida</taxon>
        <taxon>Pseudoscorpiones</taxon>
        <taxon>Cheliferoidea</taxon>
        <taxon>Chernetidae</taxon>
        <taxon>Cordylochernes</taxon>
    </lineage>
</organism>
<gene>
    <name evidence="4" type="ORF">LAZ67_17003177</name>
</gene>
<dbReference type="SMART" id="SM00228">
    <property type="entry name" value="PDZ"/>
    <property type="match status" value="2"/>
</dbReference>
<feature type="domain" description="PDZ" evidence="3">
    <location>
        <begin position="9"/>
        <end position="99"/>
    </location>
</feature>
<feature type="region of interest" description="Disordered" evidence="1">
    <location>
        <begin position="530"/>
        <end position="651"/>
    </location>
</feature>
<dbReference type="Gene3D" id="2.30.42.10">
    <property type="match status" value="3"/>
</dbReference>
<dbReference type="Gene3D" id="3.40.50.300">
    <property type="entry name" value="P-loop containing nucleotide triphosphate hydrolases"/>
    <property type="match status" value="1"/>
</dbReference>
<dbReference type="PROSITE" id="PS50052">
    <property type="entry name" value="GUANYLATE_KINASE_2"/>
    <property type="match status" value="1"/>
</dbReference>
<dbReference type="InterPro" id="IPR008144">
    <property type="entry name" value="Guanylate_kin-like_dom"/>
</dbReference>
<accession>A0ABY6LI86</accession>
<keyword evidence="5" id="KW-1185">Reference proteome</keyword>
<dbReference type="PROSITE" id="PS50106">
    <property type="entry name" value="PDZ"/>
    <property type="match status" value="2"/>
</dbReference>
<dbReference type="InterPro" id="IPR008145">
    <property type="entry name" value="GK/Ca_channel_bsu"/>
</dbReference>
<evidence type="ECO:0000259" key="2">
    <source>
        <dbReference type="PROSITE" id="PS50052"/>
    </source>
</evidence>
<feature type="compositionally biased region" description="Pro residues" evidence="1">
    <location>
        <begin position="612"/>
        <end position="626"/>
    </location>
</feature>
<dbReference type="SUPFAM" id="SSF50156">
    <property type="entry name" value="PDZ domain-like"/>
    <property type="match status" value="2"/>
</dbReference>
<dbReference type="SUPFAM" id="SSF52540">
    <property type="entry name" value="P-loop containing nucleoside triphosphate hydrolases"/>
    <property type="match status" value="1"/>
</dbReference>
<feature type="region of interest" description="Disordered" evidence="1">
    <location>
        <begin position="479"/>
        <end position="511"/>
    </location>
</feature>
<reference evidence="4 5" key="1">
    <citation type="submission" date="2022-01" db="EMBL/GenBank/DDBJ databases">
        <title>A chromosomal length assembly of Cordylochernes scorpioides.</title>
        <authorList>
            <person name="Zeh D."/>
            <person name="Zeh J."/>
        </authorList>
    </citation>
    <scope>NUCLEOTIDE SEQUENCE [LARGE SCALE GENOMIC DNA]</scope>
    <source>
        <strain evidence="4">IN4F17</strain>
        <tissue evidence="4">Whole Body</tissue>
    </source>
</reference>
<dbReference type="PANTHER" id="PTHR13865">
    <property type="entry name" value="TIGHT JUNCTION PROTEIN"/>
    <property type="match status" value="1"/>
</dbReference>
<feature type="compositionally biased region" description="Polar residues" evidence="1">
    <location>
        <begin position="501"/>
        <end position="510"/>
    </location>
</feature>
<feature type="compositionally biased region" description="Basic and acidic residues" evidence="1">
    <location>
        <begin position="640"/>
        <end position="651"/>
    </location>
</feature>
<dbReference type="SMART" id="SM00072">
    <property type="entry name" value="GuKc"/>
    <property type="match status" value="1"/>
</dbReference>
<dbReference type="EMBL" id="CP092879">
    <property type="protein sequence ID" value="UYV79588.1"/>
    <property type="molecule type" value="Genomic_DNA"/>
</dbReference>
<protein>
    <submittedName>
        <fullName evidence="4">TJP2</fullName>
    </submittedName>
</protein>
<evidence type="ECO:0000313" key="5">
    <source>
        <dbReference type="Proteomes" id="UP001235939"/>
    </source>
</evidence>
<dbReference type="Proteomes" id="UP001235939">
    <property type="component" value="Chromosome 17"/>
</dbReference>
<dbReference type="InterPro" id="IPR001478">
    <property type="entry name" value="PDZ"/>
</dbReference>
<proteinExistence type="predicted"/>
<dbReference type="InterPro" id="IPR027417">
    <property type="entry name" value="P-loop_NTPase"/>
</dbReference>
<dbReference type="Pfam" id="PF00595">
    <property type="entry name" value="PDZ"/>
    <property type="match status" value="2"/>
</dbReference>
<evidence type="ECO:0000313" key="4">
    <source>
        <dbReference type="EMBL" id="UYV79588.1"/>
    </source>
</evidence>
<sequence length="651" mass="72683">MKSLCFGQDMDEKQQVPGYGFGIAVCGGKDNAHGGDSPISVSDVLKSGPAEGKLHLPCPNSMVCRVNDHLVTINNIPLENVDYSMAVQLLRDCGPVVHLINGANTENLSLREARKILESCKEKLQLVIRKDDFSKFLNGTYFDISSKALSKGLVSRPDQRYITFHKEGSVGIRLTGGNEVGIFVTAVQPGSAASLQGLQPGDKLLKVGSSLHESRRLDVQDTLPARRWRERNRTQLQCGGSVPCDGHLLQRHLRLLAGLPAQSDPPVHPTWDHPQQDKVCAYTACFQSSLRQLWLRRAEECAQDQFNQAKKESNETGGGGSRVSFFRRRAARRSKSLNKENWEDIVFGELWQTQGKHAVLDIPPTAVDRLNYAQFYPIVIFLRAENKHTVKELLSRMPKSSSSKSTKKLYDQAVKLEKLWSHIFTAIITLSSADMWYKKVRETIDKQQGSQIWMSESKPKEAIGDDFLFPLSPSQRLSYASSPDLDLSPPRPTSPMMKASSDPSIATQEETVPHYRPVPRQMDGVYDFTSYGGGGGGPQYPSNLPRDRYSAVSGGYRPPPPHVPPKYTRLTDRPVPPPKPAGYMAQPKTWPPDDSLAPPPYSMDPRYDRPLPRPYPPRGHEPPPYSPTTSLIERGSAFELYKKPERAMYPK</sequence>
<dbReference type="PANTHER" id="PTHR13865:SF28">
    <property type="entry name" value="POLYCHAETOID, ISOFORM O"/>
    <property type="match status" value="1"/>
</dbReference>
<feature type="domain" description="PDZ" evidence="3">
    <location>
        <begin position="166"/>
        <end position="209"/>
    </location>
</feature>
<evidence type="ECO:0000256" key="1">
    <source>
        <dbReference type="SAM" id="MobiDB-lite"/>
    </source>
</evidence>
<feature type="domain" description="Guanylate kinase-like" evidence="2">
    <location>
        <begin position="354"/>
        <end position="445"/>
    </location>
</feature>
<feature type="compositionally biased region" description="Low complexity" evidence="1">
    <location>
        <begin position="479"/>
        <end position="488"/>
    </location>
</feature>
<dbReference type="InterPro" id="IPR036034">
    <property type="entry name" value="PDZ_sf"/>
</dbReference>
<evidence type="ECO:0000259" key="3">
    <source>
        <dbReference type="PROSITE" id="PS50106"/>
    </source>
</evidence>
<dbReference type="Pfam" id="PF00625">
    <property type="entry name" value="Guanylate_kin"/>
    <property type="match status" value="1"/>
</dbReference>